<organism evidence="3 4">
    <name type="scientific">Geothrix oryzae</name>
    <dbReference type="NCBI Taxonomy" id="2927975"/>
    <lineage>
        <taxon>Bacteria</taxon>
        <taxon>Pseudomonadati</taxon>
        <taxon>Acidobacteriota</taxon>
        <taxon>Holophagae</taxon>
        <taxon>Holophagales</taxon>
        <taxon>Holophagaceae</taxon>
        <taxon>Geothrix</taxon>
    </lineage>
</organism>
<dbReference type="Pfam" id="PF13738">
    <property type="entry name" value="Pyr_redox_3"/>
    <property type="match status" value="1"/>
</dbReference>
<reference evidence="4" key="1">
    <citation type="journal article" date="2023" name="Int. J. Syst. Evol. Microbiol.">
        <title>Mesoterricola silvestris gen. nov., sp. nov., Mesoterricola sediminis sp. nov., Geothrix oryzae sp. nov., Geothrix edaphica sp. nov., Geothrix rubra sp. nov., and Geothrix limicola sp. nov., six novel members of Acidobacteriota isolated from soils.</title>
        <authorList>
            <person name="Itoh H."/>
            <person name="Sugisawa Y."/>
            <person name="Mise K."/>
            <person name="Xu Z."/>
            <person name="Kuniyasu M."/>
            <person name="Ushijima N."/>
            <person name="Kawano K."/>
            <person name="Kobayashi E."/>
            <person name="Shiratori Y."/>
            <person name="Masuda Y."/>
            <person name="Senoo K."/>
        </authorList>
    </citation>
    <scope>NUCLEOTIDE SEQUENCE [LARGE SCALE GENOMIC DNA]</scope>
    <source>
        <strain evidence="4">Red222</strain>
    </source>
</reference>
<protein>
    <submittedName>
        <fullName evidence="3">Oxidoreductase</fullName>
    </submittedName>
</protein>
<dbReference type="InterPro" id="IPR036188">
    <property type="entry name" value="FAD/NAD-bd_sf"/>
</dbReference>
<evidence type="ECO:0000256" key="2">
    <source>
        <dbReference type="ARBA" id="ARBA00023002"/>
    </source>
</evidence>
<dbReference type="SUPFAM" id="SSF51905">
    <property type="entry name" value="FAD/NAD(P)-binding domain"/>
    <property type="match status" value="1"/>
</dbReference>
<dbReference type="EMBL" id="AP027079">
    <property type="protein sequence ID" value="BDU69150.1"/>
    <property type="molecule type" value="Genomic_DNA"/>
</dbReference>
<dbReference type="RefSeq" id="WP_286355779.1">
    <property type="nucleotide sequence ID" value="NZ_AP027079.1"/>
</dbReference>
<name>A0ABN6UX11_9BACT</name>
<gene>
    <name evidence="3" type="ORF">GETHOR_12510</name>
</gene>
<dbReference type="PRINTS" id="PR00368">
    <property type="entry name" value="FADPNR"/>
</dbReference>
<keyword evidence="2" id="KW-0560">Oxidoreductase</keyword>
<dbReference type="PANTHER" id="PTHR48105">
    <property type="entry name" value="THIOREDOXIN REDUCTASE 1-RELATED-RELATED"/>
    <property type="match status" value="1"/>
</dbReference>
<keyword evidence="4" id="KW-1185">Reference proteome</keyword>
<evidence type="ECO:0000256" key="1">
    <source>
        <dbReference type="ARBA" id="ARBA00022630"/>
    </source>
</evidence>
<dbReference type="InterPro" id="IPR050097">
    <property type="entry name" value="Ferredoxin-NADP_redctase_2"/>
</dbReference>
<keyword evidence="1" id="KW-0285">Flavoprotein</keyword>
<evidence type="ECO:0000313" key="4">
    <source>
        <dbReference type="Proteomes" id="UP001242010"/>
    </source>
</evidence>
<dbReference type="Proteomes" id="UP001242010">
    <property type="component" value="Chromosome"/>
</dbReference>
<dbReference type="PRINTS" id="PR00469">
    <property type="entry name" value="PNDRDTASEII"/>
</dbReference>
<sequence length="340" mass="36471">MDEGPADADLLDLLIVGAGPAGIATAVEARQAGIQRILLLEKGPSHSFSIEKLYTPGKRVDKVYLGQAVDCEGAVCIVDGTRETVLETLDGFVRQYGLEVRSGTEVASITPLEGGGFEVLDARNTRYRTRTVVIAIGVYGRPNKPDHPIPSSLKGLIHFDLTEEIPPGESVLVVGGGNTALEYMEYLYAEHPVTLAYRGTEFTKANGVNQRILQNLEAAGQAVVWRNAGIATLRDAGEAPRAEATFKDGRIARFHHVLFALGGTTPEGFLRQAGVELDGKHPRVDHRFHSTVPGLYLAGDLVAGGKGSIVKAFNTGRAVVWEGLCQDHLECRIPGTGEKP</sequence>
<evidence type="ECO:0000313" key="3">
    <source>
        <dbReference type="EMBL" id="BDU69150.1"/>
    </source>
</evidence>
<proteinExistence type="predicted"/>
<dbReference type="Gene3D" id="3.50.50.60">
    <property type="entry name" value="FAD/NAD(P)-binding domain"/>
    <property type="match status" value="2"/>
</dbReference>
<accession>A0ABN6UX11</accession>